<protein>
    <submittedName>
        <fullName evidence="1">Uncharacterized protein</fullName>
    </submittedName>
</protein>
<dbReference type="RefSeq" id="WP_345270769.1">
    <property type="nucleotide sequence ID" value="NZ_BAABHB010000015.1"/>
</dbReference>
<sequence>MRQYWAVFADEVSSHRLDFDSLVSAINYLNFLFLTREGSSSYKAGIYDLRNERLVPIYELTQALTTTRTSNLTWLPAMSGN</sequence>
<evidence type="ECO:0000313" key="1">
    <source>
        <dbReference type="EMBL" id="GAA4417436.1"/>
    </source>
</evidence>
<gene>
    <name evidence="1" type="ORF">GCM10023187_49830</name>
</gene>
<evidence type="ECO:0000313" key="2">
    <source>
        <dbReference type="Proteomes" id="UP001500936"/>
    </source>
</evidence>
<dbReference type="EMBL" id="BAABHB010000015">
    <property type="protein sequence ID" value="GAA4417436.1"/>
    <property type="molecule type" value="Genomic_DNA"/>
</dbReference>
<accession>A0ABP8KW67</accession>
<keyword evidence="2" id="KW-1185">Reference proteome</keyword>
<dbReference type="Proteomes" id="UP001500936">
    <property type="component" value="Unassembled WGS sequence"/>
</dbReference>
<organism evidence="1 2">
    <name type="scientific">Nibrella viscosa</name>
    <dbReference type="NCBI Taxonomy" id="1084524"/>
    <lineage>
        <taxon>Bacteria</taxon>
        <taxon>Pseudomonadati</taxon>
        <taxon>Bacteroidota</taxon>
        <taxon>Cytophagia</taxon>
        <taxon>Cytophagales</taxon>
        <taxon>Spirosomataceae</taxon>
        <taxon>Nibrella</taxon>
    </lineage>
</organism>
<comment type="caution">
    <text evidence="1">The sequence shown here is derived from an EMBL/GenBank/DDBJ whole genome shotgun (WGS) entry which is preliminary data.</text>
</comment>
<reference evidence="2" key="1">
    <citation type="journal article" date="2019" name="Int. J. Syst. Evol. Microbiol.">
        <title>The Global Catalogue of Microorganisms (GCM) 10K type strain sequencing project: providing services to taxonomists for standard genome sequencing and annotation.</title>
        <authorList>
            <consortium name="The Broad Institute Genomics Platform"/>
            <consortium name="The Broad Institute Genome Sequencing Center for Infectious Disease"/>
            <person name="Wu L."/>
            <person name="Ma J."/>
        </authorList>
    </citation>
    <scope>NUCLEOTIDE SEQUENCE [LARGE SCALE GENOMIC DNA]</scope>
    <source>
        <strain evidence="2">JCM 17925</strain>
    </source>
</reference>
<proteinExistence type="predicted"/>
<name>A0ABP8KW67_9BACT</name>